<feature type="transmembrane region" description="Helical" evidence="6">
    <location>
        <begin position="246"/>
        <end position="270"/>
    </location>
</feature>
<dbReference type="GO" id="GO:0055085">
    <property type="term" value="P:transmembrane transport"/>
    <property type="evidence" value="ECO:0007669"/>
    <property type="project" value="InterPro"/>
</dbReference>
<gene>
    <name evidence="8" type="ORF">G6O67_007844</name>
</gene>
<evidence type="ECO:0000259" key="7">
    <source>
        <dbReference type="PROSITE" id="PS50801"/>
    </source>
</evidence>
<proteinExistence type="predicted"/>
<organism evidence="8 9">
    <name type="scientific">Ophiocordyceps sinensis</name>
    <dbReference type="NCBI Taxonomy" id="72228"/>
    <lineage>
        <taxon>Eukaryota</taxon>
        <taxon>Fungi</taxon>
        <taxon>Dikarya</taxon>
        <taxon>Ascomycota</taxon>
        <taxon>Pezizomycotina</taxon>
        <taxon>Sordariomycetes</taxon>
        <taxon>Hypocreomycetidae</taxon>
        <taxon>Hypocreales</taxon>
        <taxon>Ophiocordycipitaceae</taxon>
        <taxon>Ophiocordyceps</taxon>
    </lineage>
</organism>
<reference evidence="8 9" key="1">
    <citation type="journal article" date="2020" name="Genome Biol. Evol.">
        <title>A new high-quality draft genome assembly of the Chinese cordyceps Ophiocordyceps sinensis.</title>
        <authorList>
            <person name="Shu R."/>
            <person name="Zhang J."/>
            <person name="Meng Q."/>
            <person name="Zhang H."/>
            <person name="Zhou G."/>
            <person name="Li M."/>
            <person name="Wu P."/>
            <person name="Zhao Y."/>
            <person name="Chen C."/>
            <person name="Qin Q."/>
        </authorList>
    </citation>
    <scope>NUCLEOTIDE SEQUENCE [LARGE SCALE GENOMIC DNA]</scope>
    <source>
        <strain evidence="8 9">IOZ07</strain>
    </source>
</reference>
<evidence type="ECO:0000256" key="2">
    <source>
        <dbReference type="ARBA" id="ARBA00022692"/>
    </source>
</evidence>
<dbReference type="Pfam" id="PF00916">
    <property type="entry name" value="Sulfate_transp"/>
    <property type="match status" value="1"/>
</dbReference>
<feature type="region of interest" description="Disordered" evidence="5">
    <location>
        <begin position="483"/>
        <end position="507"/>
    </location>
</feature>
<keyword evidence="2 6" id="KW-0812">Transmembrane</keyword>
<evidence type="ECO:0000256" key="6">
    <source>
        <dbReference type="SAM" id="Phobius"/>
    </source>
</evidence>
<keyword evidence="4 6" id="KW-0472">Membrane</keyword>
<dbReference type="InterPro" id="IPR011547">
    <property type="entry name" value="SLC26A/SulP_dom"/>
</dbReference>
<dbReference type="AlphaFoldDB" id="A0A8H4LV19"/>
<dbReference type="CDD" id="cd07042">
    <property type="entry name" value="STAS_SulP_like_sulfate_transporter"/>
    <property type="match status" value="1"/>
</dbReference>
<dbReference type="InterPro" id="IPR001902">
    <property type="entry name" value="SLC26A/SulP_fam"/>
</dbReference>
<dbReference type="InterPro" id="IPR002645">
    <property type="entry name" value="STAS_dom"/>
</dbReference>
<feature type="transmembrane region" description="Helical" evidence="6">
    <location>
        <begin position="142"/>
        <end position="164"/>
    </location>
</feature>
<feature type="transmembrane region" description="Helical" evidence="6">
    <location>
        <begin position="176"/>
        <end position="196"/>
    </location>
</feature>
<dbReference type="Proteomes" id="UP000557566">
    <property type="component" value="Unassembled WGS sequence"/>
</dbReference>
<keyword evidence="3 6" id="KW-1133">Transmembrane helix</keyword>
<evidence type="ECO:0000256" key="4">
    <source>
        <dbReference type="ARBA" id="ARBA00023136"/>
    </source>
</evidence>
<feature type="domain" description="STAS" evidence="7">
    <location>
        <begin position="510"/>
        <end position="677"/>
    </location>
</feature>
<comment type="subcellular location">
    <subcellularLocation>
        <location evidence="1">Membrane</location>
        <topology evidence="1">Multi-pass membrane protein</topology>
    </subcellularLocation>
</comment>
<protein>
    <recommendedName>
        <fullName evidence="7">STAS domain-containing protein</fullName>
    </recommendedName>
</protein>
<keyword evidence="9" id="KW-1185">Reference proteome</keyword>
<dbReference type="PROSITE" id="PS50801">
    <property type="entry name" value="STAS"/>
    <property type="match status" value="1"/>
</dbReference>
<dbReference type="InterPro" id="IPR036513">
    <property type="entry name" value="STAS_dom_sf"/>
</dbReference>
<dbReference type="Pfam" id="PF01740">
    <property type="entry name" value="STAS"/>
    <property type="match status" value="1"/>
</dbReference>
<dbReference type="EMBL" id="JAAVMX010000008">
    <property type="protein sequence ID" value="KAF4505949.1"/>
    <property type="molecule type" value="Genomic_DNA"/>
</dbReference>
<feature type="transmembrane region" description="Helical" evidence="6">
    <location>
        <begin position="216"/>
        <end position="234"/>
    </location>
</feature>
<evidence type="ECO:0000256" key="5">
    <source>
        <dbReference type="SAM" id="MobiDB-lite"/>
    </source>
</evidence>
<evidence type="ECO:0000313" key="9">
    <source>
        <dbReference type="Proteomes" id="UP000557566"/>
    </source>
</evidence>
<feature type="transmembrane region" description="Helical" evidence="6">
    <location>
        <begin position="398"/>
        <end position="416"/>
    </location>
</feature>
<feature type="compositionally biased region" description="Basic and acidic residues" evidence="5">
    <location>
        <begin position="483"/>
        <end position="506"/>
    </location>
</feature>
<dbReference type="GO" id="GO:0016020">
    <property type="term" value="C:membrane"/>
    <property type="evidence" value="ECO:0007669"/>
    <property type="project" value="UniProtKB-SubCell"/>
</dbReference>
<dbReference type="PANTHER" id="PTHR11814">
    <property type="entry name" value="SULFATE TRANSPORTER"/>
    <property type="match status" value="1"/>
</dbReference>
<evidence type="ECO:0000256" key="1">
    <source>
        <dbReference type="ARBA" id="ARBA00004141"/>
    </source>
</evidence>
<feature type="transmembrane region" description="Helical" evidence="6">
    <location>
        <begin position="373"/>
        <end position="392"/>
    </location>
</feature>
<dbReference type="OrthoDB" id="288203at2759"/>
<sequence length="690" mass="75982">MEKLQKAKTDVAAMYRTDPNINRVKGWTGTVCRRLPSATAEYLAEKLPVVQWLPHYDYRWIVQDVIAGITVGVVLIPQGLAYAKIATIPVEQGLYASWLPSALYFLLGTSKDLSVGPASVLALLTAEAVAELQKEGYEAAQISAAMAFLVGLLALVVGLLKLGFLLDFVSGPVLTGWISAVALIIGLGQVGSLVGLETGSGTARIVRDVLGHLNQIQPLTLAVGFTSIAALYALELTGKRWGKKSAVLKFVCTSRAVLVLAVATLVSYLVNRGFRGSDEYKWEVTEVRTNGLPAPRGHDMELLRRVFARCLAPFIAMSVEHLGVGKAFGLRNNYSIDKSQELFYLGVENMANSFFSSLTTGAAMSRTAVNSDCGVRSPLGALFTAGWIILTLYKFSPILFWIPKATLSAIIIMAIVHLISSPRVFYRYWRMSFMDFVAAMLGFWVTLFTSTELGLAAAVGFNIAYTLLRLAFPRWAGLSHEDSSHENSSHENSSHENSSHESKDYTPQHPTAHVYIPADAYLVRFTDDILFPNAERVKSAIIESVKVHFEPESDVSPTAQAKDKDRSWNGSAAKRIGRIRKRKGIVPRHGDVMPLRYVVLDFGMVAFIDVTGVQSLMELKTELRRYYGKGPEFRFVNMVDPVRERFLRSEWRFANAGEAAKESDVVYPSLTAALLDHHGSYNLGLAQEKA</sequence>
<dbReference type="Gene3D" id="3.30.750.24">
    <property type="entry name" value="STAS domain"/>
    <property type="match status" value="1"/>
</dbReference>
<comment type="caution">
    <text evidence="8">The sequence shown here is derived from an EMBL/GenBank/DDBJ whole genome shotgun (WGS) entry which is preliminary data.</text>
</comment>
<evidence type="ECO:0000313" key="8">
    <source>
        <dbReference type="EMBL" id="KAF4505949.1"/>
    </source>
</evidence>
<dbReference type="NCBIfam" id="TIGR00815">
    <property type="entry name" value="sulP"/>
    <property type="match status" value="1"/>
</dbReference>
<accession>A0A8H4LV19</accession>
<dbReference type="SUPFAM" id="SSF52091">
    <property type="entry name" value="SpoIIaa-like"/>
    <property type="match status" value="1"/>
</dbReference>
<evidence type="ECO:0000256" key="3">
    <source>
        <dbReference type="ARBA" id="ARBA00022989"/>
    </source>
</evidence>
<name>A0A8H4LV19_9HYPO</name>